<dbReference type="KEGG" id="mis:MICPUN_63378"/>
<feature type="transmembrane region" description="Helical" evidence="1">
    <location>
        <begin position="158"/>
        <end position="180"/>
    </location>
</feature>
<dbReference type="RefSeq" id="XP_002505387.1">
    <property type="nucleotide sequence ID" value="XM_002505341.1"/>
</dbReference>
<feature type="transmembrane region" description="Helical" evidence="1">
    <location>
        <begin position="401"/>
        <end position="419"/>
    </location>
</feature>
<evidence type="ECO:0000313" key="3">
    <source>
        <dbReference type="Proteomes" id="UP000002009"/>
    </source>
</evidence>
<dbReference type="EMBL" id="CP001331">
    <property type="protein sequence ID" value="ACO66645.1"/>
    <property type="molecule type" value="Genomic_DNA"/>
</dbReference>
<feature type="transmembrane region" description="Helical" evidence="1">
    <location>
        <begin position="326"/>
        <end position="348"/>
    </location>
</feature>
<feature type="transmembrane region" description="Helical" evidence="1">
    <location>
        <begin position="7"/>
        <end position="26"/>
    </location>
</feature>
<dbReference type="Proteomes" id="UP000002009">
    <property type="component" value="Chromosome 13"/>
</dbReference>
<name>C1EFR7_MICCC</name>
<accession>C1EFR7</accession>
<feature type="transmembrane region" description="Helical" evidence="1">
    <location>
        <begin position="240"/>
        <end position="257"/>
    </location>
</feature>
<keyword evidence="3" id="KW-1185">Reference proteome</keyword>
<gene>
    <name evidence="2" type="ORF">MICPUN_63378</name>
</gene>
<evidence type="ECO:0000313" key="2">
    <source>
        <dbReference type="EMBL" id="ACO66645.1"/>
    </source>
</evidence>
<feature type="transmembrane region" description="Helical" evidence="1">
    <location>
        <begin position="553"/>
        <end position="574"/>
    </location>
</feature>
<feature type="transmembrane region" description="Helical" evidence="1">
    <location>
        <begin position="201"/>
        <end position="225"/>
    </location>
</feature>
<keyword evidence="1" id="KW-0472">Membrane</keyword>
<keyword evidence="1" id="KW-0812">Transmembrane</keyword>
<proteinExistence type="predicted"/>
<dbReference type="InParanoid" id="C1EFR7"/>
<dbReference type="OrthoDB" id="10568246at2759"/>
<feature type="transmembrane region" description="Helical" evidence="1">
    <location>
        <begin position="46"/>
        <end position="66"/>
    </location>
</feature>
<feature type="transmembrane region" description="Helical" evidence="1">
    <location>
        <begin position="117"/>
        <end position="138"/>
    </location>
</feature>
<dbReference type="GeneID" id="8248317"/>
<evidence type="ECO:0000256" key="1">
    <source>
        <dbReference type="SAM" id="Phobius"/>
    </source>
</evidence>
<feature type="transmembrane region" description="Helical" evidence="1">
    <location>
        <begin position="360"/>
        <end position="381"/>
    </location>
</feature>
<protein>
    <submittedName>
        <fullName evidence="2">Uncharacterized protein</fullName>
    </submittedName>
</protein>
<organism evidence="2 3">
    <name type="scientific">Micromonas commoda (strain RCC299 / NOUM17 / CCMP2709)</name>
    <name type="common">Picoplanktonic green alga</name>
    <dbReference type="NCBI Taxonomy" id="296587"/>
    <lineage>
        <taxon>Eukaryota</taxon>
        <taxon>Viridiplantae</taxon>
        <taxon>Chlorophyta</taxon>
        <taxon>Mamiellophyceae</taxon>
        <taxon>Mamiellales</taxon>
        <taxon>Mamiellaceae</taxon>
        <taxon>Micromonas</taxon>
    </lineage>
</organism>
<feature type="transmembrane region" description="Helical" evidence="1">
    <location>
        <begin position="269"/>
        <end position="292"/>
    </location>
</feature>
<reference evidence="2 3" key="1">
    <citation type="journal article" date="2009" name="Science">
        <title>Green evolution and dynamic adaptations revealed by genomes of the marine picoeukaryotes Micromonas.</title>
        <authorList>
            <person name="Worden A.Z."/>
            <person name="Lee J.H."/>
            <person name="Mock T."/>
            <person name="Rouze P."/>
            <person name="Simmons M.P."/>
            <person name="Aerts A.L."/>
            <person name="Allen A.E."/>
            <person name="Cuvelier M.L."/>
            <person name="Derelle E."/>
            <person name="Everett M.V."/>
            <person name="Foulon E."/>
            <person name="Grimwood J."/>
            <person name="Gundlach H."/>
            <person name="Henrissat B."/>
            <person name="Napoli C."/>
            <person name="McDonald S.M."/>
            <person name="Parker M.S."/>
            <person name="Rombauts S."/>
            <person name="Salamov A."/>
            <person name="Von Dassow P."/>
            <person name="Badger J.H."/>
            <person name="Coutinho P.M."/>
            <person name="Demir E."/>
            <person name="Dubchak I."/>
            <person name="Gentemann C."/>
            <person name="Eikrem W."/>
            <person name="Gready J.E."/>
            <person name="John U."/>
            <person name="Lanier W."/>
            <person name="Lindquist E.A."/>
            <person name="Lucas S."/>
            <person name="Mayer K.F."/>
            <person name="Moreau H."/>
            <person name="Not F."/>
            <person name="Otillar R."/>
            <person name="Panaud O."/>
            <person name="Pangilinan J."/>
            <person name="Paulsen I."/>
            <person name="Piegu B."/>
            <person name="Poliakov A."/>
            <person name="Robbens S."/>
            <person name="Schmutz J."/>
            <person name="Toulza E."/>
            <person name="Wyss T."/>
            <person name="Zelensky A."/>
            <person name="Zhou K."/>
            <person name="Armbrust E.V."/>
            <person name="Bhattacharya D."/>
            <person name="Goodenough U.W."/>
            <person name="Van de Peer Y."/>
            <person name="Grigoriev I.V."/>
        </authorList>
    </citation>
    <scope>NUCLEOTIDE SEQUENCE [LARGE SCALE GENOMIC DNA]</scope>
    <source>
        <strain evidence="3">RCC299 / NOUM17</strain>
    </source>
</reference>
<sequence>MAITAEKACKASQIMNLLFATGMMFFPTKMMEGYKAGTFKGDGNTFFLFAMGIFGLSIMGAAVTNSTMMRPSASKKAQGVQCLANCMYWTMFLLSDGSKAVSGSMPKAFSGDALPQIYGNLGLFAVLAVVNYMGWTSAGSPMPDTSNLVPSGALKTTLIANFVNLGFFGIGCKFFTETFIDMYVPGVVAGINKGSPDAMEAIYLIMSNAGMCMLMNIVSALMVLAAEPGNADTNYRIQRAWLYTNFVYLGMLSRENVVAAATGWPQPMFVATFVQSFAVTFFSATALGAYPIKMFYPFYNSGFCFFPEKMMEAYKGDTFSGDGKTLFIYFIGMMGTMIGHAAMVNATMRLPTAKKAARGVCCLGNAVAWTFFIILDGQLTFNLRIPGMINDLPSALPKDGMIANLVVFAVIVGVNYLGWKEAGSPMPDTSSLVPSGILATPLKLIIVDALFWGVGACFAPSMMMDQYLPGAMGKAGKAQDMIWMILERIGFQSLLSTIHTIMTLAAVPGDADTNYRITRSYVYRNMFFLGYISRDNVIKSCTGWSFPLQATNFFQAMGITFYAASQLGAIGITIKKGKSA</sequence>
<dbReference type="AlphaFoldDB" id="C1EFR7"/>
<keyword evidence="1" id="KW-1133">Transmembrane helix</keyword>
<feature type="transmembrane region" description="Helical" evidence="1">
    <location>
        <begin position="431"/>
        <end position="454"/>
    </location>
</feature>
<dbReference type="eggNOG" id="ENOG502SPV2">
    <property type="taxonomic scope" value="Eukaryota"/>
</dbReference>